<dbReference type="CDD" id="cd06558">
    <property type="entry name" value="crotonase-like"/>
    <property type="match status" value="1"/>
</dbReference>
<accession>A0A4P6JS21</accession>
<keyword evidence="5" id="KW-1185">Reference proteome</keyword>
<evidence type="ECO:0000313" key="5">
    <source>
        <dbReference type="Proteomes" id="UP000290365"/>
    </source>
</evidence>
<dbReference type="InterPro" id="IPR014748">
    <property type="entry name" value="Enoyl-CoA_hydra_C"/>
</dbReference>
<dbReference type="InterPro" id="IPR018376">
    <property type="entry name" value="Enoyl-CoA_hyd/isom_CS"/>
</dbReference>
<dbReference type="Pfam" id="PF00378">
    <property type="entry name" value="ECH_1"/>
    <property type="match status" value="1"/>
</dbReference>
<dbReference type="SUPFAM" id="SSF52096">
    <property type="entry name" value="ClpP/crotonase"/>
    <property type="match status" value="1"/>
</dbReference>
<dbReference type="GO" id="GO:0004300">
    <property type="term" value="F:enoyl-CoA hydratase activity"/>
    <property type="evidence" value="ECO:0007669"/>
    <property type="project" value="UniProtKB-EC"/>
</dbReference>
<protein>
    <submittedName>
        <fullName evidence="4">Enoyl-CoA hydratase</fullName>
        <ecNumber evidence="4">4.2.1.17</ecNumber>
    </submittedName>
</protein>
<dbReference type="PANTHER" id="PTHR11941">
    <property type="entry name" value="ENOYL-COA HYDRATASE-RELATED"/>
    <property type="match status" value="1"/>
</dbReference>
<dbReference type="KEGG" id="kbs:EPA93_17145"/>
<proteinExistence type="inferred from homology"/>
<dbReference type="Gene3D" id="3.90.226.10">
    <property type="entry name" value="2-enoyl-CoA Hydratase, Chain A, domain 1"/>
    <property type="match status" value="1"/>
</dbReference>
<dbReference type="PROSITE" id="PS00166">
    <property type="entry name" value="ENOYL_COA_HYDRATASE"/>
    <property type="match status" value="1"/>
</dbReference>
<comment type="similarity">
    <text evidence="1 3">Belongs to the enoyl-CoA hydratase/isomerase family.</text>
</comment>
<dbReference type="InterPro" id="IPR001753">
    <property type="entry name" value="Enoyl-CoA_hydra/iso"/>
</dbReference>
<dbReference type="OrthoDB" id="9777977at2"/>
<evidence type="ECO:0000256" key="2">
    <source>
        <dbReference type="ARBA" id="ARBA00023239"/>
    </source>
</evidence>
<dbReference type="Gene3D" id="1.10.12.10">
    <property type="entry name" value="Lyase 2-enoyl-coa Hydratase, Chain A, domain 2"/>
    <property type="match status" value="1"/>
</dbReference>
<dbReference type="EC" id="4.2.1.17" evidence="4"/>
<keyword evidence="2 4" id="KW-0456">Lyase</keyword>
<evidence type="ECO:0000313" key="4">
    <source>
        <dbReference type="EMBL" id="QBD77626.1"/>
    </source>
</evidence>
<dbReference type="PANTHER" id="PTHR11941:SF54">
    <property type="entry name" value="ENOYL-COA HYDRATASE, MITOCHONDRIAL"/>
    <property type="match status" value="1"/>
</dbReference>
<evidence type="ECO:0000256" key="1">
    <source>
        <dbReference type="ARBA" id="ARBA00005254"/>
    </source>
</evidence>
<dbReference type="EMBL" id="CP035758">
    <property type="protein sequence ID" value="QBD77626.1"/>
    <property type="molecule type" value="Genomic_DNA"/>
</dbReference>
<reference evidence="4 5" key="1">
    <citation type="submission" date="2019-01" db="EMBL/GenBank/DDBJ databases">
        <title>Ktedonosporobacter rubrisoli SCAWS-G2.</title>
        <authorList>
            <person name="Huang Y."/>
            <person name="Yan B."/>
        </authorList>
    </citation>
    <scope>NUCLEOTIDE SEQUENCE [LARGE SCALE GENOMIC DNA]</scope>
    <source>
        <strain evidence="4 5">SCAWS-G2</strain>
    </source>
</reference>
<dbReference type="GO" id="GO:0006635">
    <property type="term" value="P:fatty acid beta-oxidation"/>
    <property type="evidence" value="ECO:0007669"/>
    <property type="project" value="TreeGrafter"/>
</dbReference>
<name>A0A4P6JS21_KTERU</name>
<sequence>MAVMMSDQSCLRSIWEAYVETFLIVEQRGPVGWITINRPEKRNAISLEMWYGLQQAIKELERSGIRALVITGAGEAAFASGADIMEFEDTKRTPEAARESFLSVDDTCRLLKELPIPVIGAIDGYAIGGGLELAVSCDFRIGTQRARLGITSTKMGITIGWGHIRRLVEALGPSWALDLLLSSRLVDADEALRIGLLQRIVPDHAMLLKEAQALGELFVERAPQALAWVKKIVYDITTGVAAPAPIDDANAAIRCFETADFQEAVQAFRAKRKPHFTGH</sequence>
<evidence type="ECO:0000256" key="3">
    <source>
        <dbReference type="RuleBase" id="RU003707"/>
    </source>
</evidence>
<dbReference type="AlphaFoldDB" id="A0A4P6JS21"/>
<organism evidence="4 5">
    <name type="scientific">Ktedonosporobacter rubrisoli</name>
    <dbReference type="NCBI Taxonomy" id="2509675"/>
    <lineage>
        <taxon>Bacteria</taxon>
        <taxon>Bacillati</taxon>
        <taxon>Chloroflexota</taxon>
        <taxon>Ktedonobacteria</taxon>
        <taxon>Ktedonobacterales</taxon>
        <taxon>Ktedonosporobacteraceae</taxon>
        <taxon>Ktedonosporobacter</taxon>
    </lineage>
</organism>
<dbReference type="InterPro" id="IPR029045">
    <property type="entry name" value="ClpP/crotonase-like_dom_sf"/>
</dbReference>
<gene>
    <name evidence="4" type="ORF">EPA93_17145</name>
</gene>
<dbReference type="Proteomes" id="UP000290365">
    <property type="component" value="Chromosome"/>
</dbReference>